<protein>
    <submittedName>
        <fullName evidence="2">Uncharacterized protein</fullName>
    </submittedName>
</protein>
<comment type="caution">
    <text evidence="2">The sequence shown here is derived from an EMBL/GenBank/DDBJ whole genome shotgun (WGS) entry which is preliminary data.</text>
</comment>
<feature type="compositionally biased region" description="Basic and acidic residues" evidence="1">
    <location>
        <begin position="61"/>
        <end position="72"/>
    </location>
</feature>
<sequence>MVGEDPAEARVGHERGALDGRYRLRRRTNLEIEVVTTSHRLPPRGLRYVECPVPATYPNERSADRMGAEKQKQSAARSGGGLLAV</sequence>
<dbReference type="EMBL" id="BAAALT010000020">
    <property type="protein sequence ID" value="GAA1789477.1"/>
    <property type="molecule type" value="Genomic_DNA"/>
</dbReference>
<organism evidence="2 3">
    <name type="scientific">Luedemannella flava</name>
    <dbReference type="NCBI Taxonomy" id="349316"/>
    <lineage>
        <taxon>Bacteria</taxon>
        <taxon>Bacillati</taxon>
        <taxon>Actinomycetota</taxon>
        <taxon>Actinomycetes</taxon>
        <taxon>Micromonosporales</taxon>
        <taxon>Micromonosporaceae</taxon>
        <taxon>Luedemannella</taxon>
    </lineage>
</organism>
<evidence type="ECO:0000313" key="3">
    <source>
        <dbReference type="Proteomes" id="UP001500218"/>
    </source>
</evidence>
<gene>
    <name evidence="2" type="ORF">GCM10009682_09320</name>
</gene>
<name>A0ABP4XRB9_9ACTN</name>
<evidence type="ECO:0000256" key="1">
    <source>
        <dbReference type="SAM" id="MobiDB-lite"/>
    </source>
</evidence>
<feature type="region of interest" description="Disordered" evidence="1">
    <location>
        <begin position="58"/>
        <end position="85"/>
    </location>
</feature>
<accession>A0ABP4XRB9</accession>
<proteinExistence type="predicted"/>
<keyword evidence="3" id="KW-1185">Reference proteome</keyword>
<evidence type="ECO:0000313" key="2">
    <source>
        <dbReference type="EMBL" id="GAA1789477.1"/>
    </source>
</evidence>
<reference evidence="3" key="1">
    <citation type="journal article" date="2019" name="Int. J. Syst. Evol. Microbiol.">
        <title>The Global Catalogue of Microorganisms (GCM) 10K type strain sequencing project: providing services to taxonomists for standard genome sequencing and annotation.</title>
        <authorList>
            <consortium name="The Broad Institute Genomics Platform"/>
            <consortium name="The Broad Institute Genome Sequencing Center for Infectious Disease"/>
            <person name="Wu L."/>
            <person name="Ma J."/>
        </authorList>
    </citation>
    <scope>NUCLEOTIDE SEQUENCE [LARGE SCALE GENOMIC DNA]</scope>
    <source>
        <strain evidence="3">JCM 13250</strain>
    </source>
</reference>
<dbReference type="Proteomes" id="UP001500218">
    <property type="component" value="Unassembled WGS sequence"/>
</dbReference>